<dbReference type="Gene3D" id="1.20.120.910">
    <property type="entry name" value="DksA, coiled-coil domain"/>
    <property type="match status" value="1"/>
</dbReference>
<dbReference type="RefSeq" id="WP_035948701.1">
    <property type="nucleotide sequence ID" value="NZ_BMEA01000002.1"/>
</dbReference>
<evidence type="ECO:0000313" key="7">
    <source>
        <dbReference type="Proteomes" id="UP000628079"/>
    </source>
</evidence>
<name>A0A8H9FT79_9MICO</name>
<protein>
    <submittedName>
        <fullName evidence="6">DnaK suppressor protein</fullName>
    </submittedName>
</protein>
<comment type="caution">
    <text evidence="6">The sequence shown here is derived from an EMBL/GenBank/DDBJ whole genome shotgun (WGS) entry which is preliminary data.</text>
</comment>
<evidence type="ECO:0000256" key="2">
    <source>
        <dbReference type="ARBA" id="ARBA00022771"/>
    </source>
</evidence>
<evidence type="ECO:0000256" key="3">
    <source>
        <dbReference type="ARBA" id="ARBA00022833"/>
    </source>
</evidence>
<dbReference type="AlphaFoldDB" id="A0A8H9FT79"/>
<gene>
    <name evidence="6" type="ORF">GCM10011314_22290</name>
</gene>
<evidence type="ECO:0000259" key="5">
    <source>
        <dbReference type="Pfam" id="PF01258"/>
    </source>
</evidence>
<dbReference type="PANTHER" id="PTHR33823:SF4">
    <property type="entry name" value="GENERAL STRESS PROTEIN 16O"/>
    <property type="match status" value="1"/>
</dbReference>
<dbReference type="InterPro" id="IPR000962">
    <property type="entry name" value="Znf_DskA_TraR"/>
</dbReference>
<dbReference type="Pfam" id="PF01258">
    <property type="entry name" value="zf-dskA_traR"/>
    <property type="match status" value="1"/>
</dbReference>
<evidence type="ECO:0000256" key="4">
    <source>
        <dbReference type="PROSITE-ProRule" id="PRU00510"/>
    </source>
</evidence>
<dbReference type="SUPFAM" id="SSF109635">
    <property type="entry name" value="DnaK suppressor protein DksA, alpha-hairpin domain"/>
    <property type="match status" value="1"/>
</dbReference>
<reference evidence="6" key="1">
    <citation type="journal article" date="2014" name="Int. J. Syst. Evol. Microbiol.">
        <title>Complete genome sequence of Corynebacterium casei LMG S-19264T (=DSM 44701T), isolated from a smear-ripened cheese.</title>
        <authorList>
            <consortium name="US DOE Joint Genome Institute (JGI-PGF)"/>
            <person name="Walter F."/>
            <person name="Albersmeier A."/>
            <person name="Kalinowski J."/>
            <person name="Ruckert C."/>
        </authorList>
    </citation>
    <scope>NUCLEOTIDE SEQUENCE</scope>
    <source>
        <strain evidence="6">CGMCC 1.10749</strain>
    </source>
</reference>
<dbReference type="PROSITE" id="PS01102">
    <property type="entry name" value="ZF_DKSA_1"/>
    <property type="match status" value="1"/>
</dbReference>
<keyword evidence="3" id="KW-0862">Zinc</keyword>
<feature type="domain" description="Zinc finger DksA/TraR C4-type" evidence="5">
    <location>
        <begin position="80"/>
        <end position="109"/>
    </location>
</feature>
<proteinExistence type="predicted"/>
<dbReference type="EMBL" id="BMEA01000002">
    <property type="protein sequence ID" value="GGB82211.1"/>
    <property type="molecule type" value="Genomic_DNA"/>
</dbReference>
<sequence length="112" mass="12206">MIGFRDALEDDRRVTLDRLAALTGDFDRIVEASRDSNADDEHDPEGATIAFERSQVDALAQQARSHLDEVDAALSRLGDGSYGTCERCGNEIAAARLEARPTARTCVTCPRP</sequence>
<dbReference type="Proteomes" id="UP000628079">
    <property type="component" value="Unassembled WGS sequence"/>
</dbReference>
<dbReference type="GO" id="GO:0008270">
    <property type="term" value="F:zinc ion binding"/>
    <property type="evidence" value="ECO:0007669"/>
    <property type="project" value="UniProtKB-KW"/>
</dbReference>
<reference evidence="6" key="2">
    <citation type="submission" date="2020-09" db="EMBL/GenBank/DDBJ databases">
        <authorList>
            <person name="Sun Q."/>
            <person name="Zhou Y."/>
        </authorList>
    </citation>
    <scope>NUCLEOTIDE SEQUENCE</scope>
    <source>
        <strain evidence="6">CGMCC 1.10749</strain>
    </source>
</reference>
<keyword evidence="1" id="KW-0479">Metal-binding</keyword>
<organism evidence="6 7">
    <name type="scientific">Knoellia flava</name>
    <dbReference type="NCBI Taxonomy" id="913969"/>
    <lineage>
        <taxon>Bacteria</taxon>
        <taxon>Bacillati</taxon>
        <taxon>Actinomycetota</taxon>
        <taxon>Actinomycetes</taxon>
        <taxon>Micrococcales</taxon>
        <taxon>Intrasporangiaceae</taxon>
        <taxon>Knoellia</taxon>
    </lineage>
</organism>
<dbReference type="InterPro" id="IPR037187">
    <property type="entry name" value="DnaK_N"/>
</dbReference>
<dbReference type="InterPro" id="IPR020458">
    <property type="entry name" value="Znf_DskA_TraR_CS"/>
</dbReference>
<dbReference type="PANTHER" id="PTHR33823">
    <property type="entry name" value="RNA POLYMERASE-BINDING TRANSCRIPTION FACTOR DKSA-RELATED"/>
    <property type="match status" value="1"/>
</dbReference>
<evidence type="ECO:0000256" key="1">
    <source>
        <dbReference type="ARBA" id="ARBA00022723"/>
    </source>
</evidence>
<keyword evidence="2" id="KW-0863">Zinc-finger</keyword>
<evidence type="ECO:0000313" key="6">
    <source>
        <dbReference type="EMBL" id="GGB82211.1"/>
    </source>
</evidence>
<dbReference type="PROSITE" id="PS51128">
    <property type="entry name" value="ZF_DKSA_2"/>
    <property type="match status" value="1"/>
</dbReference>
<feature type="zinc finger region" description="dksA C4-type" evidence="4">
    <location>
        <begin position="85"/>
        <end position="109"/>
    </location>
</feature>
<dbReference type="SUPFAM" id="SSF57716">
    <property type="entry name" value="Glucocorticoid receptor-like (DNA-binding domain)"/>
    <property type="match status" value="1"/>
</dbReference>
<accession>A0A8H9FT79</accession>